<name>A0ABW5CGB7_9PROT</name>
<reference evidence="2" key="1">
    <citation type="journal article" date="2019" name="Int. J. Syst. Evol. Microbiol.">
        <title>The Global Catalogue of Microorganisms (GCM) 10K type strain sequencing project: providing services to taxonomists for standard genome sequencing and annotation.</title>
        <authorList>
            <consortium name="The Broad Institute Genomics Platform"/>
            <consortium name="The Broad Institute Genome Sequencing Center for Infectious Disease"/>
            <person name="Wu L."/>
            <person name="Ma J."/>
        </authorList>
    </citation>
    <scope>NUCLEOTIDE SEQUENCE [LARGE SCALE GENOMIC DNA]</scope>
    <source>
        <strain evidence="2">KCTC 15012</strain>
    </source>
</reference>
<dbReference type="EMBL" id="JBHUIY010000033">
    <property type="protein sequence ID" value="MFD2235018.1"/>
    <property type="molecule type" value="Genomic_DNA"/>
</dbReference>
<dbReference type="RefSeq" id="WP_377317801.1">
    <property type="nucleotide sequence ID" value="NZ_JBHUIY010000033.1"/>
</dbReference>
<protein>
    <submittedName>
        <fullName evidence="1">Uncharacterized protein</fullName>
    </submittedName>
</protein>
<accession>A0ABW5CGB7</accession>
<evidence type="ECO:0000313" key="2">
    <source>
        <dbReference type="Proteomes" id="UP001597296"/>
    </source>
</evidence>
<dbReference type="Proteomes" id="UP001597296">
    <property type="component" value="Unassembled WGS sequence"/>
</dbReference>
<proteinExistence type="predicted"/>
<comment type="caution">
    <text evidence="1">The sequence shown here is derived from an EMBL/GenBank/DDBJ whole genome shotgun (WGS) entry which is preliminary data.</text>
</comment>
<gene>
    <name evidence="1" type="ORF">ACFSNB_14485</name>
</gene>
<keyword evidence="2" id="KW-1185">Reference proteome</keyword>
<sequence length="57" mass="6283">MQEQIGRQVVLDLYNKIADDMSSAGDDVAIILHVSGADIAARCNHINRNNENAIELF</sequence>
<organism evidence="1 2">
    <name type="scientific">Phaeospirillum tilakii</name>
    <dbReference type="NCBI Taxonomy" id="741673"/>
    <lineage>
        <taxon>Bacteria</taxon>
        <taxon>Pseudomonadati</taxon>
        <taxon>Pseudomonadota</taxon>
        <taxon>Alphaproteobacteria</taxon>
        <taxon>Rhodospirillales</taxon>
        <taxon>Rhodospirillaceae</taxon>
        <taxon>Phaeospirillum</taxon>
    </lineage>
</organism>
<evidence type="ECO:0000313" key="1">
    <source>
        <dbReference type="EMBL" id="MFD2235018.1"/>
    </source>
</evidence>